<dbReference type="Gene3D" id="1.25.40.10">
    <property type="entry name" value="Tetratricopeptide repeat domain"/>
    <property type="match status" value="1"/>
</dbReference>
<comment type="caution">
    <text evidence="1">The sequence shown here is derived from an EMBL/GenBank/DDBJ whole genome shotgun (WGS) entry which is preliminary data.</text>
</comment>
<dbReference type="RefSeq" id="WP_039331905.1">
    <property type="nucleotide sequence ID" value="NZ_JTJJ01000045.1"/>
</dbReference>
<name>A0A0B1R8S8_9GAMM</name>
<dbReference type="Proteomes" id="UP000030853">
    <property type="component" value="Unassembled WGS sequence"/>
</dbReference>
<proteinExistence type="predicted"/>
<dbReference type="InterPro" id="IPR019734">
    <property type="entry name" value="TPR_rpt"/>
</dbReference>
<gene>
    <name evidence="1" type="ORF">QU24_13460</name>
</gene>
<accession>A0A0B1R8S8</accession>
<reference evidence="1 2" key="1">
    <citation type="submission" date="2014-11" db="EMBL/GenBank/DDBJ databases">
        <title>Genome sequencing of Pantoea rodasii ND03.</title>
        <authorList>
            <person name="Muhamad Yunos N.Y."/>
            <person name="Chan K.-G."/>
        </authorList>
    </citation>
    <scope>NUCLEOTIDE SEQUENCE [LARGE SCALE GENOMIC DNA]</scope>
    <source>
        <strain evidence="1 2">ND03</strain>
    </source>
</reference>
<dbReference type="AlphaFoldDB" id="A0A0B1R8S8"/>
<dbReference type="InterPro" id="IPR029058">
    <property type="entry name" value="AB_hydrolase_fold"/>
</dbReference>
<dbReference type="SMART" id="SM00028">
    <property type="entry name" value="TPR"/>
    <property type="match status" value="3"/>
</dbReference>
<organism evidence="1 2">
    <name type="scientific">Pantoea rodasii</name>
    <dbReference type="NCBI Taxonomy" id="1076549"/>
    <lineage>
        <taxon>Bacteria</taxon>
        <taxon>Pseudomonadati</taxon>
        <taxon>Pseudomonadota</taxon>
        <taxon>Gammaproteobacteria</taxon>
        <taxon>Enterobacterales</taxon>
        <taxon>Erwiniaceae</taxon>
        <taxon>Pantoea</taxon>
    </lineage>
</organism>
<sequence length="392" mass="44089">MKEKNDFIKIITRDKNLPTVIAFSSVNTPKGKFKPFKIINSSNLNIIFVNDDGNRWYQNGIDGISADSKNCAEKLVAYARTIGNGRVITFGTSMGAYGAALYALLGNADGCLAFGVESEIGLPGSRSEIYCINKVKNAYSNLNELINHSSLPFYFFASESDEIDLISILSLSGENIERYLIKGIEHPGVQLYDIDGKVGELILEFANTLKVNIRSHRIYNLKRKGNEKLAFELYNAMLIKNSGNHKAWLDFLININDKFKLNPVLLSKLGEAYQKNGKTYDANEAWLQSIKLCNFQSEALAKLGANLRRQGQTYQAKKLLLRSVEINPFSAHAHHTLAQIFIDLDETIRAEQHFREACRLNKGNSAFQKSLMNFLELDINKKTAELSRMKNI</sequence>
<protein>
    <submittedName>
        <fullName evidence="1">Uncharacterized protein</fullName>
    </submittedName>
</protein>
<dbReference type="SUPFAM" id="SSF48452">
    <property type="entry name" value="TPR-like"/>
    <property type="match status" value="1"/>
</dbReference>
<dbReference type="SUPFAM" id="SSF53474">
    <property type="entry name" value="alpha/beta-Hydrolases"/>
    <property type="match status" value="1"/>
</dbReference>
<evidence type="ECO:0000313" key="1">
    <source>
        <dbReference type="EMBL" id="KHJ67592.1"/>
    </source>
</evidence>
<dbReference type="EMBL" id="JTJJ01000045">
    <property type="protein sequence ID" value="KHJ67592.1"/>
    <property type="molecule type" value="Genomic_DNA"/>
</dbReference>
<dbReference type="InterPro" id="IPR011990">
    <property type="entry name" value="TPR-like_helical_dom_sf"/>
</dbReference>
<evidence type="ECO:0000313" key="2">
    <source>
        <dbReference type="Proteomes" id="UP000030853"/>
    </source>
</evidence>